<dbReference type="PANTHER" id="PTHR11669">
    <property type="entry name" value="REPLICATION FACTOR C / DNA POLYMERASE III GAMMA-TAU SUBUNIT"/>
    <property type="match status" value="1"/>
</dbReference>
<feature type="compositionally biased region" description="Basic and acidic residues" evidence="1">
    <location>
        <begin position="295"/>
        <end position="311"/>
    </location>
</feature>
<evidence type="ECO:0000313" key="3">
    <source>
        <dbReference type="Proteomes" id="UP001164459"/>
    </source>
</evidence>
<feature type="compositionally biased region" description="Acidic residues" evidence="1">
    <location>
        <begin position="269"/>
        <end position="279"/>
    </location>
</feature>
<dbReference type="Gene3D" id="3.40.50.300">
    <property type="entry name" value="P-loop containing nucleotide triphosphate hydrolases"/>
    <property type="match status" value="1"/>
</dbReference>
<proteinExistence type="predicted"/>
<feature type="region of interest" description="Disordered" evidence="1">
    <location>
        <begin position="263"/>
        <end position="311"/>
    </location>
</feature>
<gene>
    <name evidence="2" type="ORF">O0S08_15090</name>
</gene>
<evidence type="ECO:0000313" key="2">
    <source>
        <dbReference type="EMBL" id="WAS97470.1"/>
    </source>
</evidence>
<evidence type="ECO:0000256" key="1">
    <source>
        <dbReference type="SAM" id="MobiDB-lite"/>
    </source>
</evidence>
<dbReference type="Pfam" id="PF13177">
    <property type="entry name" value="DNA_pol3_delta2"/>
    <property type="match status" value="1"/>
</dbReference>
<accession>A0ABY7HDV6</accession>
<dbReference type="EMBL" id="CP114040">
    <property type="protein sequence ID" value="WAS97470.1"/>
    <property type="molecule type" value="Genomic_DNA"/>
</dbReference>
<evidence type="ECO:0008006" key="4">
    <source>
        <dbReference type="Google" id="ProtNLM"/>
    </source>
</evidence>
<feature type="compositionally biased region" description="Basic residues" evidence="1">
    <location>
        <begin position="284"/>
        <end position="294"/>
    </location>
</feature>
<name>A0ABY7HDV6_9BACT</name>
<dbReference type="RefSeq" id="WP_269039842.1">
    <property type="nucleotide sequence ID" value="NZ_CP114040.1"/>
</dbReference>
<keyword evidence="3" id="KW-1185">Reference proteome</keyword>
<dbReference type="InterPro" id="IPR027417">
    <property type="entry name" value="P-loop_NTPase"/>
</dbReference>
<dbReference type="SUPFAM" id="SSF52540">
    <property type="entry name" value="P-loop containing nucleoside triphosphate hydrolases"/>
    <property type="match status" value="1"/>
</dbReference>
<protein>
    <recommendedName>
        <fullName evidence="4">DNA polymerase-3 subunit delta</fullName>
    </recommendedName>
</protein>
<dbReference type="Proteomes" id="UP001164459">
    <property type="component" value="Chromosome"/>
</dbReference>
<organism evidence="2 3">
    <name type="scientific">Nannocystis punicea</name>
    <dbReference type="NCBI Taxonomy" id="2995304"/>
    <lineage>
        <taxon>Bacteria</taxon>
        <taxon>Pseudomonadati</taxon>
        <taxon>Myxococcota</taxon>
        <taxon>Polyangia</taxon>
        <taxon>Nannocystales</taxon>
        <taxon>Nannocystaceae</taxon>
        <taxon>Nannocystis</taxon>
    </lineage>
</organism>
<dbReference type="InterPro" id="IPR050238">
    <property type="entry name" value="DNA_Rep/Repair_Clamp_Loader"/>
</dbReference>
<sequence length="392" mass="40490">MAGDPPPSPGAEPGSRLVGVLGHAQAQAAVVRALGRGQLHHALVLVGPRGVGKATFARGLGCALLCPQRPGLGCGACPTCQRVLAGNHPDVDWLVPDSKAGLISVDAARACHVRQTHAPYEGRAYLVVVDPADALGEAAGNALLKTIEEPRPGVHFALLTTNLQGVLPTILSRSLPVRLGRLDDDVVRSIVHARAADAPPERFDMAVLLAEGSAGVALELASDPSLARSLELVKQAISAVRAGPPAIFGGDVHPLWQAWAAATAPSEAVPEDSPAEAEPEAPGAKKKKTAKKAAKAGDDGDKAAGASKKDAPALQRAAVRRLVELWILHVREQLRGRPGLPGLPPPPAVAPATLVAAITALQRLGARIERMGNVRLMLEQGLLEQSALLSGT</sequence>
<dbReference type="PANTHER" id="PTHR11669:SF8">
    <property type="entry name" value="DNA POLYMERASE III SUBUNIT DELTA"/>
    <property type="match status" value="1"/>
</dbReference>
<reference evidence="2" key="1">
    <citation type="submission" date="2022-11" db="EMBL/GenBank/DDBJ databases">
        <title>Minimal conservation of predation-associated metabolite biosynthetic gene clusters underscores biosynthetic potential of Myxococcota including descriptions for ten novel species: Archangium lansinium sp. nov., Myxococcus landrumus sp. nov., Nannocystis bai.</title>
        <authorList>
            <person name="Ahearne A."/>
            <person name="Stevens C."/>
            <person name="Dowd S."/>
        </authorList>
    </citation>
    <scope>NUCLEOTIDE SEQUENCE</scope>
    <source>
        <strain evidence="2">Fl3</strain>
    </source>
</reference>